<evidence type="ECO:0000313" key="2">
    <source>
        <dbReference type="Proteomes" id="UP001162120"/>
    </source>
</evidence>
<protein>
    <submittedName>
        <fullName evidence="1">Uncharacterized protein</fullName>
    </submittedName>
</protein>
<evidence type="ECO:0000313" key="1">
    <source>
        <dbReference type="EMBL" id="QOI90286.1"/>
    </source>
</evidence>
<accession>A0A7M3UNL9</accession>
<dbReference type="EMBL" id="MT663534">
    <property type="protein sequence ID" value="QOI90286.1"/>
    <property type="molecule type" value="Genomic_DNA"/>
</dbReference>
<gene>
    <name evidence="1" type="ORF">HWQ62_00149</name>
</gene>
<proteinExistence type="predicted"/>
<dbReference type="Proteomes" id="UP001162120">
    <property type="component" value="Segment"/>
</dbReference>
<reference evidence="1" key="1">
    <citation type="submission" date="2020-06" db="EMBL/GenBank/DDBJ databases">
        <title>Lateral gene transfer of anion-conducting channel rhodopsins between green algae and giant viruses.</title>
        <authorList>
            <person name="Rozenberg A."/>
            <person name="Oppermann J."/>
            <person name="Wietek J."/>
            <person name="Fernandez Lahore R.G."/>
            <person name="Sandaa R.-A."/>
            <person name="Bratbak G."/>
            <person name="Hegemann P."/>
            <person name="Beja O."/>
        </authorList>
    </citation>
    <scope>NUCLEOTIDE SEQUENCE</scope>
    <source>
        <strain evidence="1">01B</strain>
    </source>
</reference>
<keyword evidence="2" id="KW-1185">Reference proteome</keyword>
<sequence>MSRNTCNYVFLISKYLTSILQVMNITLSNSYTNNLIRSKCLNTAVMLIVIFIGEKQVPCIQQCDVQNTIHRHVHTIVDKNELILEKLMKSLCNTRNKTPYMYYIMLTDGRLTNEGFEGEYFPGHVFIIEKMVGNEYRLYQSFIGKYDLNAYVVNNKCKRYTLSNVNQMCKYFKTFLATGYVWDNAAVHQWHKLTNVDTTKFLNHSTKNIYLCFKKFKLEKIQCKIKKFVSSSLKEINNSIQRKQFNKFDSQNHLKNRLSASPYDIHRLKKNFEMFERELNTNL</sequence>
<name>A0A7M3UNL9_9VIRU</name>
<organism evidence="1 2">
    <name type="scientific">Pyramimonas orientalis virus 01B</name>
    <dbReference type="NCBI Taxonomy" id="3134525"/>
    <lineage>
        <taxon>Viruses</taxon>
        <taxon>Varidnaviria</taxon>
        <taxon>Bamfordvirae</taxon>
        <taxon>Nucleocytoviricota</taxon>
        <taxon>Megaviricetes</taxon>
        <taxon>Imitervirales</taxon>
        <taxon>Allomimiviridae</taxon>
        <taxon>Heliosvirus</taxon>
        <taxon>Heliosvirus raunefjordenense</taxon>
    </lineage>
</organism>